<evidence type="ECO:0000256" key="1">
    <source>
        <dbReference type="ARBA" id="ARBA00006974"/>
    </source>
</evidence>
<evidence type="ECO:0008006" key="4">
    <source>
        <dbReference type="Google" id="ProtNLM"/>
    </source>
</evidence>
<name>A0AAV7DSF5_ARIFI</name>
<evidence type="ECO:0000313" key="3">
    <source>
        <dbReference type="Proteomes" id="UP000825729"/>
    </source>
</evidence>
<accession>A0AAV7DSF5</accession>
<comment type="similarity">
    <text evidence="1">Belongs to the ARG7 family.</text>
</comment>
<protein>
    <recommendedName>
        <fullName evidence="4">Small auxin up regulated protein</fullName>
    </recommendedName>
</protein>
<dbReference type="PANTHER" id="PTHR31374:SF198">
    <property type="entry name" value="AUXIN-RESPONSIVE PROTEIN SAUR72"/>
    <property type="match status" value="1"/>
</dbReference>
<organism evidence="2 3">
    <name type="scientific">Aristolochia fimbriata</name>
    <name type="common">White veined hardy Dutchman's pipe vine</name>
    <dbReference type="NCBI Taxonomy" id="158543"/>
    <lineage>
        <taxon>Eukaryota</taxon>
        <taxon>Viridiplantae</taxon>
        <taxon>Streptophyta</taxon>
        <taxon>Embryophyta</taxon>
        <taxon>Tracheophyta</taxon>
        <taxon>Spermatophyta</taxon>
        <taxon>Magnoliopsida</taxon>
        <taxon>Magnoliidae</taxon>
        <taxon>Piperales</taxon>
        <taxon>Aristolochiaceae</taxon>
        <taxon>Aristolochia</taxon>
    </lineage>
</organism>
<sequence>MGKTGRGATVYRRLVDEENAAAGGEPVPKGYVPVLVGSEKKMERVLIHTKQFRHPYFAVLLDMAADEFGYEQQGILRIPCDVEYFRQVVDTLSKAK</sequence>
<dbReference type="PANTHER" id="PTHR31374">
    <property type="entry name" value="AUXIN-INDUCED PROTEIN-LIKE-RELATED"/>
    <property type="match status" value="1"/>
</dbReference>
<dbReference type="AlphaFoldDB" id="A0AAV7DSF5"/>
<gene>
    <name evidence="2" type="ORF">H6P81_019672</name>
</gene>
<dbReference type="InterPro" id="IPR003676">
    <property type="entry name" value="SAUR_fam"/>
</dbReference>
<proteinExistence type="inferred from homology"/>
<reference evidence="2 3" key="1">
    <citation type="submission" date="2021-07" db="EMBL/GenBank/DDBJ databases">
        <title>The Aristolochia fimbriata genome: insights into angiosperm evolution, floral development and chemical biosynthesis.</title>
        <authorList>
            <person name="Jiao Y."/>
        </authorList>
    </citation>
    <scope>NUCLEOTIDE SEQUENCE [LARGE SCALE GENOMIC DNA]</scope>
    <source>
        <strain evidence="2">IBCAS-2021</strain>
        <tissue evidence="2">Leaf</tissue>
    </source>
</reference>
<dbReference type="EMBL" id="JAINDJ010000008">
    <property type="protein sequence ID" value="KAG9439507.1"/>
    <property type="molecule type" value="Genomic_DNA"/>
</dbReference>
<comment type="caution">
    <text evidence="2">The sequence shown here is derived from an EMBL/GenBank/DDBJ whole genome shotgun (WGS) entry which is preliminary data.</text>
</comment>
<evidence type="ECO:0000313" key="2">
    <source>
        <dbReference type="EMBL" id="KAG9439507.1"/>
    </source>
</evidence>
<keyword evidence="3" id="KW-1185">Reference proteome</keyword>
<dbReference type="Pfam" id="PF02519">
    <property type="entry name" value="Auxin_inducible"/>
    <property type="match status" value="1"/>
</dbReference>
<dbReference type="GO" id="GO:0009733">
    <property type="term" value="P:response to auxin"/>
    <property type="evidence" value="ECO:0007669"/>
    <property type="project" value="InterPro"/>
</dbReference>
<dbReference type="Proteomes" id="UP000825729">
    <property type="component" value="Unassembled WGS sequence"/>
</dbReference>